<dbReference type="KEGG" id="sgd:ELQ87_32810"/>
<name>A0A3S9ZKV4_STRGD</name>
<gene>
    <name evidence="2" type="ORF">ELQ87_32810</name>
</gene>
<protein>
    <submittedName>
        <fullName evidence="2">Uncharacterized protein</fullName>
    </submittedName>
</protein>
<evidence type="ECO:0000256" key="1">
    <source>
        <dbReference type="SAM" id="MobiDB-lite"/>
    </source>
</evidence>
<sequence>MSDTNGTRSSAIIFRRIDFPRKRMASPSSPPFDPGVHMCVNKRREPTTDTESTRRAVRNLNFRTGGETYGVVRSLREIVSRVHRAYAGACSQGAHKWLAGFLRSAGIFWAGRSSFSTGNGRGTGHMSRIAHPCSVKQRKPGTHWGAVSSGTGRGVFRRWGVTRDGHGGAAQDARGRSGRAPGGAAGAAGRGG</sequence>
<feature type="compositionally biased region" description="Gly residues" evidence="1">
    <location>
        <begin position="180"/>
        <end position="192"/>
    </location>
</feature>
<organism evidence="2 3">
    <name type="scientific">Streptomyces griseoviridis</name>
    <dbReference type="NCBI Taxonomy" id="45398"/>
    <lineage>
        <taxon>Bacteria</taxon>
        <taxon>Bacillati</taxon>
        <taxon>Actinomycetota</taxon>
        <taxon>Actinomycetes</taxon>
        <taxon>Kitasatosporales</taxon>
        <taxon>Streptomycetaceae</taxon>
        <taxon>Streptomyces</taxon>
    </lineage>
</organism>
<evidence type="ECO:0000313" key="3">
    <source>
        <dbReference type="Proteomes" id="UP000271291"/>
    </source>
</evidence>
<dbReference type="EMBL" id="CP034687">
    <property type="protein sequence ID" value="AZS88490.1"/>
    <property type="molecule type" value="Genomic_DNA"/>
</dbReference>
<dbReference type="Proteomes" id="UP000271291">
    <property type="component" value="Chromosome"/>
</dbReference>
<dbReference type="OrthoDB" id="4270123at2"/>
<evidence type="ECO:0000313" key="2">
    <source>
        <dbReference type="EMBL" id="AZS88490.1"/>
    </source>
</evidence>
<accession>A0A3S9ZKV4</accession>
<feature type="region of interest" description="Disordered" evidence="1">
    <location>
        <begin position="162"/>
        <end position="192"/>
    </location>
</feature>
<reference evidence="2 3" key="1">
    <citation type="submission" date="2018-12" db="EMBL/GenBank/DDBJ databases">
        <title>Streptomyces griseoviridis F1-27 complete genome.</title>
        <authorList>
            <person name="Mariita R.M."/>
            <person name="Sello J.K."/>
        </authorList>
    </citation>
    <scope>NUCLEOTIDE SEQUENCE [LARGE SCALE GENOMIC DNA]</scope>
    <source>
        <strain evidence="2 3">F1-27</strain>
    </source>
</reference>
<dbReference type="AlphaFoldDB" id="A0A3S9ZKV4"/>
<proteinExistence type="predicted"/>